<evidence type="ECO:0000313" key="1">
    <source>
        <dbReference type="EMBL" id="JAH54182.1"/>
    </source>
</evidence>
<dbReference type="AlphaFoldDB" id="A0A0E9TL17"/>
<protein>
    <submittedName>
        <fullName evidence="1">Uncharacterized protein</fullName>
    </submittedName>
</protein>
<reference evidence="1" key="1">
    <citation type="submission" date="2014-11" db="EMBL/GenBank/DDBJ databases">
        <authorList>
            <person name="Amaro Gonzalez C."/>
        </authorList>
    </citation>
    <scope>NUCLEOTIDE SEQUENCE</scope>
</reference>
<reference evidence="1" key="2">
    <citation type="journal article" date="2015" name="Fish Shellfish Immunol.">
        <title>Early steps in the European eel (Anguilla anguilla)-Vibrio vulnificus interaction in the gills: Role of the RtxA13 toxin.</title>
        <authorList>
            <person name="Callol A."/>
            <person name="Pajuelo D."/>
            <person name="Ebbesson L."/>
            <person name="Teles M."/>
            <person name="MacKenzie S."/>
            <person name="Amaro C."/>
        </authorList>
    </citation>
    <scope>NUCLEOTIDE SEQUENCE</scope>
</reference>
<name>A0A0E9TL17_ANGAN</name>
<accession>A0A0E9TL17</accession>
<dbReference type="EMBL" id="GBXM01054395">
    <property type="protein sequence ID" value="JAH54182.1"/>
    <property type="molecule type" value="Transcribed_RNA"/>
</dbReference>
<proteinExistence type="predicted"/>
<sequence length="49" mass="5447">MSIMTMLPYRMHGHIVLHFLTESVLIQLAHAKSICPDSPIMAPIDSVCP</sequence>
<organism evidence="1">
    <name type="scientific">Anguilla anguilla</name>
    <name type="common">European freshwater eel</name>
    <name type="synonym">Muraena anguilla</name>
    <dbReference type="NCBI Taxonomy" id="7936"/>
    <lineage>
        <taxon>Eukaryota</taxon>
        <taxon>Metazoa</taxon>
        <taxon>Chordata</taxon>
        <taxon>Craniata</taxon>
        <taxon>Vertebrata</taxon>
        <taxon>Euteleostomi</taxon>
        <taxon>Actinopterygii</taxon>
        <taxon>Neopterygii</taxon>
        <taxon>Teleostei</taxon>
        <taxon>Anguilliformes</taxon>
        <taxon>Anguillidae</taxon>
        <taxon>Anguilla</taxon>
    </lineage>
</organism>